<feature type="region of interest" description="Disordered" evidence="9">
    <location>
        <begin position="478"/>
        <end position="497"/>
    </location>
</feature>
<keyword evidence="4" id="KW-0548">Nucleotidyltransferase</keyword>
<organism evidence="10">
    <name type="scientific">mine drainage metagenome</name>
    <dbReference type="NCBI Taxonomy" id="410659"/>
    <lineage>
        <taxon>unclassified sequences</taxon>
        <taxon>metagenomes</taxon>
        <taxon>ecological metagenomes</taxon>
    </lineage>
</organism>
<keyword evidence="3" id="KW-0808">Transferase</keyword>
<dbReference type="GO" id="GO:0005524">
    <property type="term" value="F:ATP binding"/>
    <property type="evidence" value="ECO:0007669"/>
    <property type="project" value="UniProtKB-KW"/>
</dbReference>
<dbReference type="PANTHER" id="PTHR32057:SF14">
    <property type="entry name" value="PROTEIN ADENYLYLTRANSFERASE SELO, MITOCHONDRIAL"/>
    <property type="match status" value="1"/>
</dbReference>
<evidence type="ECO:0000256" key="4">
    <source>
        <dbReference type="ARBA" id="ARBA00022695"/>
    </source>
</evidence>
<proteinExistence type="inferred from homology"/>
<dbReference type="GO" id="GO:0046872">
    <property type="term" value="F:metal ion binding"/>
    <property type="evidence" value="ECO:0007669"/>
    <property type="project" value="UniProtKB-KW"/>
</dbReference>
<comment type="cofactor">
    <cofactor evidence="1">
        <name>Mg(2+)</name>
        <dbReference type="ChEBI" id="CHEBI:18420"/>
    </cofactor>
</comment>
<dbReference type="EMBL" id="MLJW01000029">
    <property type="protein sequence ID" value="OIR08980.1"/>
    <property type="molecule type" value="Genomic_DNA"/>
</dbReference>
<keyword evidence="6" id="KW-0547">Nucleotide-binding</keyword>
<evidence type="ECO:0000256" key="6">
    <source>
        <dbReference type="ARBA" id="ARBA00022741"/>
    </source>
</evidence>
<evidence type="ECO:0000256" key="8">
    <source>
        <dbReference type="ARBA" id="ARBA00022842"/>
    </source>
</evidence>
<reference evidence="10" key="1">
    <citation type="submission" date="2016-10" db="EMBL/GenBank/DDBJ databases">
        <title>Sequence of Gallionella enrichment culture.</title>
        <authorList>
            <person name="Poehlein A."/>
            <person name="Muehling M."/>
            <person name="Daniel R."/>
        </authorList>
    </citation>
    <scope>NUCLEOTIDE SEQUENCE</scope>
</reference>
<evidence type="ECO:0000313" key="10">
    <source>
        <dbReference type="EMBL" id="OIR08980.1"/>
    </source>
</evidence>
<comment type="caution">
    <text evidence="10">The sequence shown here is derived from an EMBL/GenBank/DDBJ whole genome shotgun (WGS) entry which is preliminary data.</text>
</comment>
<dbReference type="PANTHER" id="PTHR32057">
    <property type="entry name" value="PROTEIN ADENYLYLTRANSFERASE SELO, MITOCHONDRIAL"/>
    <property type="match status" value="1"/>
</dbReference>
<accession>A0A1J5T575</accession>
<evidence type="ECO:0000256" key="3">
    <source>
        <dbReference type="ARBA" id="ARBA00022679"/>
    </source>
</evidence>
<name>A0A1J5T575_9ZZZZ</name>
<comment type="similarity">
    <text evidence="2">Belongs to the SELO family.</text>
</comment>
<protein>
    <recommendedName>
        <fullName evidence="11">Protein adenylyltransferase SelO</fullName>
    </recommendedName>
</protein>
<gene>
    <name evidence="10" type="ORF">GALL_89750</name>
</gene>
<sequence>MNKIIESNSMQFNFDNSYQREMDGFYVPSQAEPAPAPRWIKFNRALAEELGLSAEEMDTQEGAEIFAGNILPPGAVPIAQAYAGHQFGNFAPQLGDGRALLLGEVIDRMGMRRDIQLKGSGRTPFSRSGDGKAAIGPMLREYLMGEAMYHLGIPSTRALAVVATGEFVYRESALPGAVLTRVAASHIRIGTFEYFASRNAVESVRRLADYTIRRHYPELIGKPYIEFVRGVVARQAELVARWMCVGFIHGVMNTDNMLLSGETIDYGPCAFLEHYDPATVFSSIDHRGRYAFGNQPAIAQWNLARFAETLLPLLDEDSERPVQLATDAIKLFSDRYENAWLAMMRRKLGLELAEAGDAKLAQEFMDAMQAGQADFILAWRYLADAAESDPAPLRSVFRGNIAKLDEWLPRWQSRLALEKRTAAGIAADMRRVNPYVIPRNHLVEQALEAATSNGDLAPFNRLLEILRDPYTGREEASMYAEPASPEQTANHRTFCGT</sequence>
<dbReference type="NCBIfam" id="NF000658">
    <property type="entry name" value="PRK00029.1"/>
    <property type="match status" value="1"/>
</dbReference>
<feature type="compositionally biased region" description="Polar residues" evidence="9">
    <location>
        <begin position="485"/>
        <end position="497"/>
    </location>
</feature>
<evidence type="ECO:0000256" key="7">
    <source>
        <dbReference type="ARBA" id="ARBA00022840"/>
    </source>
</evidence>
<dbReference type="InterPro" id="IPR003846">
    <property type="entry name" value="SelO"/>
</dbReference>
<dbReference type="GO" id="GO:0070733">
    <property type="term" value="F:AMPylase activity"/>
    <property type="evidence" value="ECO:0007669"/>
    <property type="project" value="TreeGrafter"/>
</dbReference>
<evidence type="ECO:0000256" key="5">
    <source>
        <dbReference type="ARBA" id="ARBA00022723"/>
    </source>
</evidence>
<evidence type="ECO:0000256" key="2">
    <source>
        <dbReference type="ARBA" id="ARBA00009747"/>
    </source>
</evidence>
<evidence type="ECO:0008006" key="11">
    <source>
        <dbReference type="Google" id="ProtNLM"/>
    </source>
</evidence>
<dbReference type="HAMAP" id="MF_00692">
    <property type="entry name" value="SelO"/>
    <property type="match status" value="1"/>
</dbReference>
<keyword evidence="8" id="KW-0460">Magnesium</keyword>
<dbReference type="Pfam" id="PF02696">
    <property type="entry name" value="SelO"/>
    <property type="match status" value="1"/>
</dbReference>
<evidence type="ECO:0000256" key="9">
    <source>
        <dbReference type="SAM" id="MobiDB-lite"/>
    </source>
</evidence>
<dbReference type="AlphaFoldDB" id="A0A1J5T575"/>
<keyword evidence="7" id="KW-0067">ATP-binding</keyword>
<evidence type="ECO:0000256" key="1">
    <source>
        <dbReference type="ARBA" id="ARBA00001946"/>
    </source>
</evidence>
<keyword evidence="5" id="KW-0479">Metal-binding</keyword>